<keyword evidence="1" id="KW-0808">Transferase</keyword>
<dbReference type="Pfam" id="PF00583">
    <property type="entry name" value="Acetyltransf_1"/>
    <property type="match status" value="1"/>
</dbReference>
<evidence type="ECO:0000313" key="5">
    <source>
        <dbReference type="Proteomes" id="UP001041814"/>
    </source>
</evidence>
<keyword evidence="5" id="KW-1185">Reference proteome</keyword>
<dbReference type="RefSeq" id="WP_200230431.1">
    <property type="nucleotide sequence ID" value="NZ_NRRT01000047.1"/>
</dbReference>
<dbReference type="InterPro" id="IPR016181">
    <property type="entry name" value="Acyl_CoA_acyltransferase"/>
</dbReference>
<dbReference type="PANTHER" id="PTHR43626:SF4">
    <property type="entry name" value="GCN5-RELATED N-ACETYLTRANSFERASE 2, CHLOROPLASTIC"/>
    <property type="match status" value="1"/>
</dbReference>
<dbReference type="Gene3D" id="3.40.630.30">
    <property type="match status" value="1"/>
</dbReference>
<dbReference type="SUPFAM" id="SSF55729">
    <property type="entry name" value="Acyl-CoA N-acyltransferases (Nat)"/>
    <property type="match status" value="1"/>
</dbReference>
<evidence type="ECO:0000313" key="4">
    <source>
        <dbReference type="EMBL" id="MBK1713237.1"/>
    </source>
</evidence>
<comment type="caution">
    <text evidence="4">The sequence shown here is derived from an EMBL/GenBank/DDBJ whole genome shotgun (WGS) entry which is preliminary data.</text>
</comment>
<organism evidence="4 5">
    <name type="scientific">Rubrivivax gelatinosus</name>
    <name type="common">Rhodocyclus gelatinosus</name>
    <name type="synonym">Rhodopseudomonas gelatinosa</name>
    <dbReference type="NCBI Taxonomy" id="28068"/>
    <lineage>
        <taxon>Bacteria</taxon>
        <taxon>Pseudomonadati</taxon>
        <taxon>Pseudomonadota</taxon>
        <taxon>Betaproteobacteria</taxon>
        <taxon>Burkholderiales</taxon>
        <taxon>Sphaerotilaceae</taxon>
        <taxon>Rubrivivax</taxon>
    </lineage>
</organism>
<evidence type="ECO:0000256" key="2">
    <source>
        <dbReference type="ARBA" id="ARBA00023315"/>
    </source>
</evidence>
<name>A0ABS1DWV5_RUBGE</name>
<evidence type="ECO:0000256" key="1">
    <source>
        <dbReference type="ARBA" id="ARBA00022679"/>
    </source>
</evidence>
<dbReference type="Proteomes" id="UP001041814">
    <property type="component" value="Unassembled WGS sequence"/>
</dbReference>
<protein>
    <submittedName>
        <fullName evidence="4">GNAT family N-acetyltransferase</fullName>
    </submittedName>
</protein>
<keyword evidence="2" id="KW-0012">Acyltransferase</keyword>
<proteinExistence type="predicted"/>
<reference evidence="4" key="2">
    <citation type="journal article" date="2020" name="Microorganisms">
        <title>Osmotic Adaptation and Compatible Solute Biosynthesis of Phototrophic Bacteria as Revealed from Genome Analyses.</title>
        <authorList>
            <person name="Imhoff J.F."/>
            <person name="Rahn T."/>
            <person name="Kunzel S."/>
            <person name="Keller A."/>
            <person name="Neulinger S.C."/>
        </authorList>
    </citation>
    <scope>NUCLEOTIDE SEQUENCE</scope>
    <source>
        <strain evidence="4">IM 151</strain>
    </source>
</reference>
<gene>
    <name evidence="4" type="ORF">CKO43_10640</name>
</gene>
<dbReference type="PANTHER" id="PTHR43626">
    <property type="entry name" value="ACYL-COA N-ACYLTRANSFERASE"/>
    <property type="match status" value="1"/>
</dbReference>
<dbReference type="CDD" id="cd04301">
    <property type="entry name" value="NAT_SF"/>
    <property type="match status" value="1"/>
</dbReference>
<feature type="domain" description="N-acetyltransferase" evidence="3">
    <location>
        <begin position="1"/>
        <end position="137"/>
    </location>
</feature>
<dbReference type="EMBL" id="NRRU01000033">
    <property type="protein sequence ID" value="MBK1713237.1"/>
    <property type="molecule type" value="Genomic_DNA"/>
</dbReference>
<dbReference type="PROSITE" id="PS51186">
    <property type="entry name" value="GNAT"/>
    <property type="match status" value="1"/>
</dbReference>
<dbReference type="InterPro" id="IPR045039">
    <property type="entry name" value="NSI-like"/>
</dbReference>
<evidence type="ECO:0000259" key="3">
    <source>
        <dbReference type="PROSITE" id="PS51186"/>
    </source>
</evidence>
<accession>A0ABS1DWV5</accession>
<sequence>MELRCTDQTPSAAAFKTLYDSTGWGPRERGEPFYAEALAGSWCCCAVWHGDTLVGFGRVISDGRLHAFVTEMIVEPAWQQRGVGRTVLQALLARCQAAGITDIQLFCAEGKTGFYERHGFVARAPSRPGMQYVADAT</sequence>
<dbReference type="InterPro" id="IPR000182">
    <property type="entry name" value="GNAT_dom"/>
</dbReference>
<reference evidence="4" key="1">
    <citation type="submission" date="2017-08" db="EMBL/GenBank/DDBJ databases">
        <authorList>
            <person name="Imhoff J.F."/>
            <person name="Rahn T."/>
            <person name="Kuenzel S."/>
            <person name="Neulinger S.C."/>
        </authorList>
    </citation>
    <scope>NUCLEOTIDE SEQUENCE</scope>
    <source>
        <strain evidence="4">IM 151</strain>
    </source>
</reference>